<accession>A0A1R3K4S0</accession>
<comment type="catalytic activity">
    <reaction evidence="7">
        <text>L-threonyl-[protein] + ATP = O-phospho-L-threonyl-[protein] + ADP + H(+)</text>
        <dbReference type="Rhea" id="RHEA:46608"/>
        <dbReference type="Rhea" id="RHEA-COMP:11060"/>
        <dbReference type="Rhea" id="RHEA-COMP:11605"/>
        <dbReference type="ChEBI" id="CHEBI:15378"/>
        <dbReference type="ChEBI" id="CHEBI:30013"/>
        <dbReference type="ChEBI" id="CHEBI:30616"/>
        <dbReference type="ChEBI" id="CHEBI:61977"/>
        <dbReference type="ChEBI" id="CHEBI:456216"/>
        <dbReference type="EC" id="2.7.11.25"/>
    </reaction>
</comment>
<dbReference type="PANTHER" id="PTHR48016:SF5">
    <property type="entry name" value="MITOGEN-ACTIVATED PROTEIN KINASE KINASE KINASE 5"/>
    <property type="match status" value="1"/>
</dbReference>
<dbReference type="PROSITE" id="PS50011">
    <property type="entry name" value="PROTEIN_KINASE_DOM"/>
    <property type="match status" value="1"/>
</dbReference>
<evidence type="ECO:0000256" key="5">
    <source>
        <dbReference type="ARBA" id="ARBA00022777"/>
    </source>
</evidence>
<comment type="similarity">
    <text evidence="1">Belongs to the protein kinase superfamily. STE Ser/Thr protein kinase family. MAP kinase kinase kinase subfamily.</text>
</comment>
<dbReference type="AlphaFoldDB" id="A0A1R3K4S0"/>
<feature type="compositionally biased region" description="Low complexity" evidence="10">
    <location>
        <begin position="311"/>
        <end position="320"/>
    </location>
</feature>
<dbReference type="EC" id="2.7.11.25" evidence="2"/>
<keyword evidence="13" id="KW-1185">Reference proteome</keyword>
<evidence type="ECO:0000256" key="3">
    <source>
        <dbReference type="ARBA" id="ARBA00022679"/>
    </source>
</evidence>
<gene>
    <name evidence="12" type="ORF">COLO4_11366</name>
</gene>
<dbReference type="SUPFAM" id="SSF56112">
    <property type="entry name" value="Protein kinase-like (PK-like)"/>
    <property type="match status" value="1"/>
</dbReference>
<feature type="compositionally biased region" description="Low complexity" evidence="10">
    <location>
        <begin position="8"/>
        <end position="29"/>
    </location>
</feature>
<dbReference type="SMART" id="SM00220">
    <property type="entry name" value="S_TKc"/>
    <property type="match status" value="1"/>
</dbReference>
<dbReference type="Gene3D" id="1.10.510.10">
    <property type="entry name" value="Transferase(Phosphotransferase) domain 1"/>
    <property type="match status" value="1"/>
</dbReference>
<evidence type="ECO:0000256" key="10">
    <source>
        <dbReference type="SAM" id="MobiDB-lite"/>
    </source>
</evidence>
<keyword evidence="6 9" id="KW-0067">ATP-binding</keyword>
<feature type="binding site" evidence="9">
    <location>
        <position position="364"/>
    </location>
    <ligand>
        <name>ATP</name>
        <dbReference type="ChEBI" id="CHEBI:30616"/>
    </ligand>
</feature>
<feature type="region of interest" description="Disordered" evidence="10">
    <location>
        <begin position="252"/>
        <end position="287"/>
    </location>
</feature>
<feature type="compositionally biased region" description="Polar residues" evidence="10">
    <location>
        <begin position="638"/>
        <end position="655"/>
    </location>
</feature>
<feature type="compositionally biased region" description="Low complexity" evidence="10">
    <location>
        <begin position="82"/>
        <end position="91"/>
    </location>
</feature>
<feature type="compositionally biased region" description="Basic and acidic residues" evidence="10">
    <location>
        <begin position="163"/>
        <end position="172"/>
    </location>
</feature>
<comment type="caution">
    <text evidence="12">The sequence shown here is derived from an EMBL/GenBank/DDBJ whole genome shotgun (WGS) entry which is preliminary data.</text>
</comment>
<feature type="compositionally biased region" description="Polar residues" evidence="10">
    <location>
        <begin position="97"/>
        <end position="107"/>
    </location>
</feature>
<evidence type="ECO:0000313" key="12">
    <source>
        <dbReference type="EMBL" id="OMP02056.1"/>
    </source>
</evidence>
<keyword evidence="4 9" id="KW-0547">Nucleotide-binding</keyword>
<feature type="compositionally biased region" description="Basic and acidic residues" evidence="10">
    <location>
        <begin position="69"/>
        <end position="81"/>
    </location>
</feature>
<feature type="domain" description="Protein kinase" evidence="11">
    <location>
        <begin position="335"/>
        <end position="596"/>
    </location>
</feature>
<feature type="compositionally biased region" description="Low complexity" evidence="10">
    <location>
        <begin position="196"/>
        <end position="212"/>
    </location>
</feature>
<evidence type="ECO:0000256" key="6">
    <source>
        <dbReference type="ARBA" id="ARBA00022840"/>
    </source>
</evidence>
<dbReference type="GO" id="GO:0005524">
    <property type="term" value="F:ATP binding"/>
    <property type="evidence" value="ECO:0007669"/>
    <property type="project" value="UniProtKB-UniRule"/>
</dbReference>
<proteinExistence type="inferred from homology"/>
<keyword evidence="3" id="KW-0808">Transferase</keyword>
<dbReference type="Proteomes" id="UP000187203">
    <property type="component" value="Unassembled WGS sequence"/>
</dbReference>
<evidence type="ECO:0000256" key="1">
    <source>
        <dbReference type="ARBA" id="ARBA00006529"/>
    </source>
</evidence>
<feature type="compositionally biased region" description="Polar residues" evidence="10">
    <location>
        <begin position="173"/>
        <end position="186"/>
    </location>
</feature>
<evidence type="ECO:0000256" key="7">
    <source>
        <dbReference type="ARBA" id="ARBA00047559"/>
    </source>
</evidence>
<evidence type="ECO:0000256" key="9">
    <source>
        <dbReference type="PROSITE-ProRule" id="PRU10141"/>
    </source>
</evidence>
<protein>
    <recommendedName>
        <fullName evidence="2">mitogen-activated protein kinase kinase kinase</fullName>
        <ecNumber evidence="2">2.7.11.25</ecNumber>
    </recommendedName>
</protein>
<dbReference type="GO" id="GO:0005737">
    <property type="term" value="C:cytoplasm"/>
    <property type="evidence" value="ECO:0007669"/>
    <property type="project" value="TreeGrafter"/>
</dbReference>
<dbReference type="PANTHER" id="PTHR48016">
    <property type="entry name" value="MAP KINASE KINASE KINASE SSK2-RELATED-RELATED"/>
    <property type="match status" value="1"/>
</dbReference>
<evidence type="ECO:0000256" key="8">
    <source>
        <dbReference type="ARBA" id="ARBA00048329"/>
    </source>
</evidence>
<organism evidence="12 13">
    <name type="scientific">Corchorus olitorius</name>
    <dbReference type="NCBI Taxonomy" id="93759"/>
    <lineage>
        <taxon>Eukaryota</taxon>
        <taxon>Viridiplantae</taxon>
        <taxon>Streptophyta</taxon>
        <taxon>Embryophyta</taxon>
        <taxon>Tracheophyta</taxon>
        <taxon>Spermatophyta</taxon>
        <taxon>Magnoliopsida</taxon>
        <taxon>eudicotyledons</taxon>
        <taxon>Gunneridae</taxon>
        <taxon>Pentapetalae</taxon>
        <taxon>rosids</taxon>
        <taxon>malvids</taxon>
        <taxon>Malvales</taxon>
        <taxon>Malvaceae</taxon>
        <taxon>Grewioideae</taxon>
        <taxon>Apeibeae</taxon>
        <taxon>Corchorus</taxon>
    </lineage>
</organism>
<dbReference type="InterPro" id="IPR050538">
    <property type="entry name" value="MAP_kinase_kinase_kinase"/>
</dbReference>
<comment type="catalytic activity">
    <reaction evidence="8">
        <text>L-seryl-[protein] + ATP = O-phospho-L-seryl-[protein] + ADP + H(+)</text>
        <dbReference type="Rhea" id="RHEA:17989"/>
        <dbReference type="Rhea" id="RHEA-COMP:9863"/>
        <dbReference type="Rhea" id="RHEA-COMP:11604"/>
        <dbReference type="ChEBI" id="CHEBI:15378"/>
        <dbReference type="ChEBI" id="CHEBI:29999"/>
        <dbReference type="ChEBI" id="CHEBI:30616"/>
        <dbReference type="ChEBI" id="CHEBI:83421"/>
        <dbReference type="ChEBI" id="CHEBI:456216"/>
        <dbReference type="EC" id="2.7.11.25"/>
    </reaction>
</comment>
<reference evidence="13" key="1">
    <citation type="submission" date="2013-09" db="EMBL/GenBank/DDBJ databases">
        <title>Corchorus olitorius genome sequencing.</title>
        <authorList>
            <person name="Alam M."/>
            <person name="Haque M.S."/>
            <person name="Islam M.S."/>
            <person name="Emdad E.M."/>
            <person name="Islam M.M."/>
            <person name="Ahmed B."/>
            <person name="Halim A."/>
            <person name="Hossen Q.M.M."/>
            <person name="Hossain M.Z."/>
            <person name="Ahmed R."/>
            <person name="Khan M.M."/>
            <person name="Islam R."/>
            <person name="Rashid M.M."/>
            <person name="Khan S.A."/>
            <person name="Rahman M.S."/>
            <person name="Alam M."/>
            <person name="Yahiya A.S."/>
            <person name="Khan M.S."/>
            <person name="Azam M.S."/>
            <person name="Haque T."/>
            <person name="Lashkar M.Z.H."/>
            <person name="Akhand A.I."/>
            <person name="Morshed G."/>
            <person name="Roy S."/>
            <person name="Uddin K.S."/>
            <person name="Rabeya T."/>
            <person name="Hossain A.S."/>
            <person name="Chowdhury A."/>
            <person name="Snigdha A.R."/>
            <person name="Mortoza M.S."/>
            <person name="Matin S.A."/>
            <person name="Hoque S.M.E."/>
            <person name="Islam M.K."/>
            <person name="Roy D.K."/>
            <person name="Haider R."/>
            <person name="Moosa M.M."/>
            <person name="Elias S.M."/>
            <person name="Hasan A.M."/>
            <person name="Jahan S."/>
            <person name="Shafiuddin M."/>
            <person name="Mahmood N."/>
            <person name="Shommy N.S."/>
        </authorList>
    </citation>
    <scope>NUCLEOTIDE SEQUENCE [LARGE SCALE GENOMIC DNA]</scope>
    <source>
        <strain evidence="13">cv. O-4</strain>
    </source>
</reference>
<evidence type="ECO:0000256" key="2">
    <source>
        <dbReference type="ARBA" id="ARBA00012406"/>
    </source>
</evidence>
<evidence type="ECO:0000259" key="11">
    <source>
        <dbReference type="PROSITE" id="PS50011"/>
    </source>
</evidence>
<dbReference type="PROSITE" id="PS00107">
    <property type="entry name" value="PROTEIN_KINASE_ATP"/>
    <property type="match status" value="1"/>
</dbReference>
<dbReference type="GO" id="GO:0004709">
    <property type="term" value="F:MAP kinase kinase kinase activity"/>
    <property type="evidence" value="ECO:0007669"/>
    <property type="project" value="UniProtKB-EC"/>
</dbReference>
<sequence>MRWLQNISFSSSSSSSSSTTPAATSAAISPGKHSQDSNNYNHRNSKQRSRSRYHYLGFRISGPKLTRERELRRLSDREVSSPKESLSRSPSCYETPLSLSAPNSRTASLAVPLPLPLPLPEGDGEQRLPSPKEVGHGKVLEVNREKADGTPSNSSMFASHTRKTVEHVDPRSSSKVLHQEVNTGDCSQDEFRMNAPSKSVSTSPLSSSPVISPHRKSTGDMFQPYMIPTGNQAWSAPEMAIDNTGLPPPAFYDYNAYSTEHTPLPSPPNRSPRRRHRSQSGPSSPIHQMLSLEISSIRPDVHRLPLPPVPALASPSASTPHVTTKPEPLPMNSQWQKGKLIGRGTFGSVYVASNRQTGALCAMKEVEIFPDDPKSAECMKQLQQEINILSQLKHPNIVQYYGSEIVEDKFYIYLEYVHPGSINKYVREHCGAITESVVRNFTRHILCGLAYLHSTKTIHRDIKGANLLVDASGVVKLADFGMSKHLSGQRADLSLKGSPYWMAPELMQAVMQKDNSSDLALAIDIWSLGCTIIEMFTGKAPWSEYEGAAAMFKVMRDTPPIPETLSPEGKDFLRCCFRRNPAERPSASMLLEHRFVKCSSFSVASCSNSPSNGRKSMDMPHSPIERPEFKLDQLPVQQSLRSSKSATTDSESAQRSHYKTSDLMAAPRYSPRSTLEALPGLSPPRSGSSTRVGDLEDAIRLYYRGELK</sequence>
<dbReference type="STRING" id="93759.A0A1R3K4S0"/>
<dbReference type="InterPro" id="IPR017441">
    <property type="entry name" value="Protein_kinase_ATP_BS"/>
</dbReference>
<dbReference type="EMBL" id="AWUE01014691">
    <property type="protein sequence ID" value="OMP02056.1"/>
    <property type="molecule type" value="Genomic_DNA"/>
</dbReference>
<keyword evidence="5" id="KW-0418">Kinase</keyword>
<feature type="compositionally biased region" description="Basic residues" evidence="10">
    <location>
        <begin position="43"/>
        <end position="53"/>
    </location>
</feature>
<dbReference type="Pfam" id="PF00069">
    <property type="entry name" value="Pkinase"/>
    <property type="match status" value="1"/>
</dbReference>
<dbReference type="OrthoDB" id="266718at2759"/>
<feature type="region of interest" description="Disordered" evidence="10">
    <location>
        <begin position="1"/>
        <end position="54"/>
    </location>
</feature>
<dbReference type="InterPro" id="IPR011009">
    <property type="entry name" value="Kinase-like_dom_sf"/>
</dbReference>
<feature type="region of interest" description="Disordered" evidence="10">
    <location>
        <begin position="69"/>
        <end position="214"/>
    </location>
</feature>
<feature type="compositionally biased region" description="Basic and acidic residues" evidence="10">
    <location>
        <begin position="133"/>
        <end position="148"/>
    </location>
</feature>
<feature type="region of interest" description="Disordered" evidence="10">
    <location>
        <begin position="638"/>
        <end position="695"/>
    </location>
</feature>
<dbReference type="FunFam" id="1.10.510.10:FF:000357">
    <property type="entry name" value="Mitogen-activated protein kinase kinase kinase 5"/>
    <property type="match status" value="1"/>
</dbReference>
<dbReference type="InterPro" id="IPR000719">
    <property type="entry name" value="Prot_kinase_dom"/>
</dbReference>
<feature type="compositionally biased region" description="Low complexity" evidence="10">
    <location>
        <begin position="678"/>
        <end position="689"/>
    </location>
</feature>
<evidence type="ECO:0000313" key="13">
    <source>
        <dbReference type="Proteomes" id="UP000187203"/>
    </source>
</evidence>
<name>A0A1R3K4S0_9ROSI</name>
<feature type="region of interest" description="Disordered" evidence="10">
    <location>
        <begin position="311"/>
        <end position="334"/>
    </location>
</feature>
<evidence type="ECO:0000256" key="4">
    <source>
        <dbReference type="ARBA" id="ARBA00022741"/>
    </source>
</evidence>